<evidence type="ECO:0000256" key="6">
    <source>
        <dbReference type="ARBA" id="ARBA00023136"/>
    </source>
</evidence>
<feature type="transmembrane region" description="Helical" evidence="7">
    <location>
        <begin position="140"/>
        <end position="166"/>
    </location>
</feature>
<dbReference type="NCBIfam" id="TIGR00786">
    <property type="entry name" value="dctM"/>
    <property type="match status" value="1"/>
</dbReference>
<comment type="subunit">
    <text evidence="7">The complex comprises the extracytoplasmic solute receptor protein and the two transmembrane proteins.</text>
</comment>
<evidence type="ECO:0000256" key="3">
    <source>
        <dbReference type="ARBA" id="ARBA00022519"/>
    </source>
</evidence>
<dbReference type="Proteomes" id="UP000996601">
    <property type="component" value="Unassembled WGS sequence"/>
</dbReference>
<feature type="transmembrane region" description="Helical" evidence="7">
    <location>
        <begin position="172"/>
        <end position="196"/>
    </location>
</feature>
<evidence type="ECO:0000256" key="2">
    <source>
        <dbReference type="ARBA" id="ARBA00022475"/>
    </source>
</evidence>
<feature type="transmembrane region" description="Helical" evidence="7">
    <location>
        <begin position="273"/>
        <end position="297"/>
    </location>
</feature>
<gene>
    <name evidence="9" type="ORF">GB927_033400</name>
</gene>
<keyword evidence="10" id="KW-1185">Reference proteome</keyword>
<evidence type="ECO:0000313" key="9">
    <source>
        <dbReference type="EMBL" id="MCQ4634963.1"/>
    </source>
</evidence>
<evidence type="ECO:0000256" key="4">
    <source>
        <dbReference type="ARBA" id="ARBA00022692"/>
    </source>
</evidence>
<feature type="transmembrane region" description="Helical" evidence="7">
    <location>
        <begin position="58"/>
        <end position="76"/>
    </location>
</feature>
<evidence type="ECO:0000256" key="1">
    <source>
        <dbReference type="ARBA" id="ARBA00004429"/>
    </source>
</evidence>
<dbReference type="PANTHER" id="PTHR33362">
    <property type="entry name" value="SIALIC ACID TRAP TRANSPORTER PERMEASE PROTEIN SIAT-RELATED"/>
    <property type="match status" value="1"/>
</dbReference>
<feature type="domain" description="TRAP C4-dicarboxylate transport system permease DctM subunit" evidence="8">
    <location>
        <begin position="11"/>
        <end position="421"/>
    </location>
</feature>
<keyword evidence="5 7" id="KW-1133">Transmembrane helix</keyword>
<dbReference type="RefSeq" id="WP_256121478.1">
    <property type="nucleotide sequence ID" value="NZ_WHSB02000028.1"/>
</dbReference>
<organism evidence="9 10">
    <name type="scientific">Shinella lacus</name>
    <dbReference type="NCBI Taxonomy" id="2654216"/>
    <lineage>
        <taxon>Bacteria</taxon>
        <taxon>Pseudomonadati</taxon>
        <taxon>Pseudomonadota</taxon>
        <taxon>Alphaproteobacteria</taxon>
        <taxon>Hyphomicrobiales</taxon>
        <taxon>Rhizobiaceae</taxon>
        <taxon>Shinella</taxon>
    </lineage>
</organism>
<comment type="similarity">
    <text evidence="7">Belongs to the TRAP transporter large permease family.</text>
</comment>
<feature type="transmembrane region" description="Helical" evidence="7">
    <location>
        <begin position="96"/>
        <end position="119"/>
    </location>
</feature>
<dbReference type="EMBL" id="WHSB02000028">
    <property type="protein sequence ID" value="MCQ4634963.1"/>
    <property type="molecule type" value="Genomic_DNA"/>
</dbReference>
<feature type="transmembrane region" description="Helical" evidence="7">
    <location>
        <begin position="317"/>
        <end position="347"/>
    </location>
</feature>
<proteinExistence type="inferred from homology"/>
<dbReference type="InterPro" id="IPR004681">
    <property type="entry name" value="TRAP_DctM"/>
</dbReference>
<name>A0ABT1RIE4_9HYPH</name>
<sequence length="433" mass="46701">MNFTSPFSIAIVVITALALLGMPIGLSMICGSILYLWMAGMDMGTVAEQFLNGMYSNYIILAVPLFIFAAEIMNSGSMTERLLRFCNVLVGRFRGGLAQVNVIQSLIFAGMSGSAIADAAGSGRMMQNMMTRENRYTPSYAAALTAVTAVIGPILPPSIPMVIYALVSDASIGYLFLGGVVPGLIMTAMQMLQVGWDARRKNFPVEEPVPLKDVPRITWQAFPTLLMPVILLGCIYSGVTTPTEAAALAAAYAVIVSTVIYRSLTLREGYNAVLVSAKTSASIGMMIGGALVFNYVVTIENLPESLRAILTSWDLNWWQFLLLVNAILLLLGCVLEGTAVLLIIVPVFIPTAQALGIDLVHFGVVVVVNIMLGLVTPPYGLLLFIMTNISGSPMRSIIRDCMPFLAWMVLCLALITFFPELVLWLPRMAGYGG</sequence>
<feature type="transmembrane region" description="Helical" evidence="7">
    <location>
        <begin position="217"/>
        <end position="239"/>
    </location>
</feature>
<feature type="transmembrane region" description="Helical" evidence="7">
    <location>
        <begin position="359"/>
        <end position="384"/>
    </location>
</feature>
<comment type="subcellular location">
    <subcellularLocation>
        <location evidence="1 7">Cell inner membrane</location>
        <topology evidence="1 7">Multi-pass membrane protein</topology>
    </subcellularLocation>
</comment>
<keyword evidence="3 7" id="KW-0997">Cell inner membrane</keyword>
<reference evidence="9" key="1">
    <citation type="submission" date="2021-07" db="EMBL/GenBank/DDBJ databases">
        <title>Shinella sp. nov., a novel member of the genus Shinella from water.</title>
        <authorList>
            <person name="Deng Y."/>
        </authorList>
    </citation>
    <scope>NUCLEOTIDE SEQUENCE</scope>
    <source>
        <strain evidence="9">CPCC 100929</strain>
    </source>
</reference>
<dbReference type="InterPro" id="IPR010656">
    <property type="entry name" value="DctM"/>
</dbReference>
<evidence type="ECO:0000256" key="7">
    <source>
        <dbReference type="RuleBase" id="RU369079"/>
    </source>
</evidence>
<dbReference type="PIRSF" id="PIRSF006066">
    <property type="entry name" value="HI0050"/>
    <property type="match status" value="1"/>
</dbReference>
<dbReference type="Pfam" id="PF06808">
    <property type="entry name" value="DctM"/>
    <property type="match status" value="1"/>
</dbReference>
<evidence type="ECO:0000256" key="5">
    <source>
        <dbReference type="ARBA" id="ARBA00022989"/>
    </source>
</evidence>
<keyword evidence="6 7" id="KW-0472">Membrane</keyword>
<keyword evidence="7" id="KW-0813">Transport</keyword>
<protein>
    <recommendedName>
        <fullName evidence="7">TRAP transporter large permease protein</fullName>
    </recommendedName>
</protein>
<accession>A0ABT1RIE4</accession>
<evidence type="ECO:0000313" key="10">
    <source>
        <dbReference type="Proteomes" id="UP000996601"/>
    </source>
</evidence>
<evidence type="ECO:0000259" key="8">
    <source>
        <dbReference type="Pfam" id="PF06808"/>
    </source>
</evidence>
<feature type="transmembrane region" description="Helical" evidence="7">
    <location>
        <begin position="404"/>
        <end position="425"/>
    </location>
</feature>
<keyword evidence="2" id="KW-1003">Cell membrane</keyword>
<feature type="transmembrane region" description="Helical" evidence="7">
    <location>
        <begin position="6"/>
        <end position="37"/>
    </location>
</feature>
<feature type="transmembrane region" description="Helical" evidence="7">
    <location>
        <begin position="245"/>
        <end position="261"/>
    </location>
</feature>
<comment type="function">
    <text evidence="7">Part of the tripartite ATP-independent periplasmic (TRAP) transport system.</text>
</comment>
<keyword evidence="4 7" id="KW-0812">Transmembrane</keyword>
<comment type="caution">
    <text evidence="9">The sequence shown here is derived from an EMBL/GenBank/DDBJ whole genome shotgun (WGS) entry which is preliminary data.</text>
</comment>